<dbReference type="RefSeq" id="XP_007840293.1">
    <property type="nucleotide sequence ID" value="XM_007842102.1"/>
</dbReference>
<dbReference type="GO" id="GO:0016491">
    <property type="term" value="F:oxidoreductase activity"/>
    <property type="evidence" value="ECO:0007669"/>
    <property type="project" value="UniProtKB-KW"/>
</dbReference>
<protein>
    <submittedName>
        <fullName evidence="4">Uncharacterized protein</fullName>
    </submittedName>
</protein>
<dbReference type="AlphaFoldDB" id="W3WPF7"/>
<dbReference type="SUPFAM" id="SSF51735">
    <property type="entry name" value="NAD(P)-binding Rossmann-fold domains"/>
    <property type="match status" value="1"/>
</dbReference>
<keyword evidence="5" id="KW-1185">Reference proteome</keyword>
<dbReference type="Proteomes" id="UP000030651">
    <property type="component" value="Unassembled WGS sequence"/>
</dbReference>
<dbReference type="Pfam" id="PF00106">
    <property type="entry name" value="adh_short"/>
    <property type="match status" value="1"/>
</dbReference>
<organism evidence="4 5">
    <name type="scientific">Pestalotiopsis fici (strain W106-1 / CGMCC3.15140)</name>
    <dbReference type="NCBI Taxonomy" id="1229662"/>
    <lineage>
        <taxon>Eukaryota</taxon>
        <taxon>Fungi</taxon>
        <taxon>Dikarya</taxon>
        <taxon>Ascomycota</taxon>
        <taxon>Pezizomycotina</taxon>
        <taxon>Sordariomycetes</taxon>
        <taxon>Xylariomycetidae</taxon>
        <taxon>Amphisphaeriales</taxon>
        <taxon>Sporocadaceae</taxon>
        <taxon>Pestalotiopsis</taxon>
    </lineage>
</organism>
<dbReference type="HOGENOM" id="CLU_010194_12_1_1"/>
<dbReference type="InterPro" id="IPR002347">
    <property type="entry name" value="SDR_fam"/>
</dbReference>
<evidence type="ECO:0000313" key="5">
    <source>
        <dbReference type="Proteomes" id="UP000030651"/>
    </source>
</evidence>
<dbReference type="InterPro" id="IPR036291">
    <property type="entry name" value="NAD(P)-bd_dom_sf"/>
</dbReference>
<dbReference type="InterPro" id="IPR052178">
    <property type="entry name" value="Sec_Metab_Biosynth_SDR"/>
</dbReference>
<proteinExistence type="inferred from homology"/>
<dbReference type="eggNOG" id="KOG0725">
    <property type="taxonomic scope" value="Eukaryota"/>
</dbReference>
<accession>W3WPF7</accession>
<dbReference type="OrthoDB" id="2898618at2759"/>
<dbReference type="EMBL" id="KI912119">
    <property type="protein sequence ID" value="ETS75037.1"/>
    <property type="molecule type" value="Genomic_DNA"/>
</dbReference>
<reference evidence="5" key="1">
    <citation type="journal article" date="2015" name="BMC Genomics">
        <title>Genomic and transcriptomic analysis of the endophytic fungus Pestalotiopsis fici reveals its lifestyle and high potential for synthesis of natural products.</title>
        <authorList>
            <person name="Wang X."/>
            <person name="Zhang X."/>
            <person name="Liu L."/>
            <person name="Xiang M."/>
            <person name="Wang W."/>
            <person name="Sun X."/>
            <person name="Che Y."/>
            <person name="Guo L."/>
            <person name="Liu G."/>
            <person name="Guo L."/>
            <person name="Wang C."/>
            <person name="Yin W.B."/>
            <person name="Stadler M."/>
            <person name="Zhang X."/>
            <person name="Liu X."/>
        </authorList>
    </citation>
    <scope>NUCLEOTIDE SEQUENCE [LARGE SCALE GENOMIC DNA]</scope>
    <source>
        <strain evidence="5">W106-1 / CGMCC3.15140</strain>
    </source>
</reference>
<dbReference type="Gene3D" id="3.40.50.720">
    <property type="entry name" value="NAD(P)-binding Rossmann-like Domain"/>
    <property type="match status" value="1"/>
</dbReference>
<dbReference type="OMA" id="WAGANFA"/>
<sequence length="299" mass="31149">MSLSAQPSIHAQDLFGVNGLVAVVTGGAAGIGLMMTKALEANGATVFIIDLRQNKLDEAQKQAKHGKIIPIQGDVTSKTELARIVSTIASHPLSGGVVNLVVANVGIKGPEPPVSLDPGGPTAKPSLQEAYEFLWAPETADFNAVFATNVSATYYTAVAFLPLLDAGNAAGNVSQSSQIVITGSAASYSRVASSMFAYGASKAATNDLTRRLSTTLVPYHIRVNSIIPGTFPSENTEDLVKFFDANPEVLKEIFPVGRLGNTEDISGLILWLSSRAGSYVSGSIVLVDGGALSVRPASY</sequence>
<dbReference type="InParanoid" id="W3WPF7"/>
<comment type="similarity">
    <text evidence="1">Belongs to the short-chain dehydrogenases/reductases (SDR) family.</text>
</comment>
<evidence type="ECO:0000256" key="1">
    <source>
        <dbReference type="ARBA" id="ARBA00006484"/>
    </source>
</evidence>
<dbReference type="PRINTS" id="PR00081">
    <property type="entry name" value="GDHRDH"/>
</dbReference>
<dbReference type="PANTHER" id="PTHR43618">
    <property type="entry name" value="7-ALPHA-HYDROXYSTEROID DEHYDROGENASE"/>
    <property type="match status" value="1"/>
</dbReference>
<evidence type="ECO:0000256" key="3">
    <source>
        <dbReference type="ARBA" id="ARBA00023002"/>
    </source>
</evidence>
<dbReference type="KEGG" id="pfy:PFICI_13521"/>
<evidence type="ECO:0000313" key="4">
    <source>
        <dbReference type="EMBL" id="ETS75037.1"/>
    </source>
</evidence>
<dbReference type="STRING" id="1229662.W3WPF7"/>
<evidence type="ECO:0000256" key="2">
    <source>
        <dbReference type="ARBA" id="ARBA00022857"/>
    </source>
</evidence>
<keyword evidence="2" id="KW-0521">NADP</keyword>
<dbReference type="PANTHER" id="PTHR43618:SF18">
    <property type="entry name" value="SHORT CHAIN DEHYDROGENASE_REDUCTASE FAMILY (AFU_ORTHOLOGUE AFUA_5G12480)"/>
    <property type="match status" value="1"/>
</dbReference>
<gene>
    <name evidence="4" type="ORF">PFICI_13521</name>
</gene>
<name>W3WPF7_PESFW</name>
<dbReference type="GeneID" id="19278534"/>
<keyword evidence="3" id="KW-0560">Oxidoreductase</keyword>